<dbReference type="Proteomes" id="UP000515708">
    <property type="component" value="Chromosome"/>
</dbReference>
<protein>
    <submittedName>
        <fullName evidence="2">Phage major capsid protein</fullName>
    </submittedName>
</protein>
<feature type="domain" description="Phage capsid-like C-terminal" evidence="1">
    <location>
        <begin position="49"/>
        <end position="295"/>
    </location>
</feature>
<proteinExistence type="predicted"/>
<reference evidence="2 3" key="1">
    <citation type="journal article" date="2020" name="Front. Microbiol.">
        <title>Design of Bacterial Strain-Specific qPCR Assays Using NGS Data and Publicly Available Resources and Its Application to Track Biocontrol Strains.</title>
        <authorList>
            <person name="Hernandez I."/>
            <person name="Sant C."/>
            <person name="Martinez R."/>
            <person name="Fernandez C."/>
        </authorList>
    </citation>
    <scope>NUCLEOTIDE SEQUENCE [LARGE SCALE GENOMIC DNA]</scope>
    <source>
        <strain evidence="2 3">B24</strain>
    </source>
</reference>
<evidence type="ECO:0000259" key="1">
    <source>
        <dbReference type="Pfam" id="PF05065"/>
    </source>
</evidence>
<dbReference type="AlphaFoldDB" id="A0A7D7WBZ5"/>
<organism evidence="2 3">
    <name type="scientific">Microbacterium esteraromaticum</name>
    <dbReference type="NCBI Taxonomy" id="57043"/>
    <lineage>
        <taxon>Bacteria</taxon>
        <taxon>Bacillati</taxon>
        <taxon>Actinomycetota</taxon>
        <taxon>Actinomycetes</taxon>
        <taxon>Micrococcales</taxon>
        <taxon>Microbacteriaceae</taxon>
        <taxon>Microbacterium</taxon>
    </lineage>
</organism>
<name>A0A7D7WBZ5_9MICO</name>
<evidence type="ECO:0000313" key="3">
    <source>
        <dbReference type="Proteomes" id="UP000515708"/>
    </source>
</evidence>
<accession>A0A7D7WBZ5</accession>
<evidence type="ECO:0000313" key="2">
    <source>
        <dbReference type="EMBL" id="QMU97838.1"/>
    </source>
</evidence>
<dbReference type="Pfam" id="PF05065">
    <property type="entry name" value="Phage_capsid"/>
    <property type="match status" value="1"/>
</dbReference>
<dbReference type="RefSeq" id="WP_182252845.1">
    <property type="nucleotide sequence ID" value="NZ_CP043732.1"/>
</dbReference>
<dbReference type="EMBL" id="CP043732">
    <property type="protein sequence ID" value="QMU97838.1"/>
    <property type="molecule type" value="Genomic_DNA"/>
</dbReference>
<gene>
    <name evidence="2" type="ORF">FVO59_11950</name>
</gene>
<dbReference type="InterPro" id="IPR054612">
    <property type="entry name" value="Phage_capsid-like_C"/>
</dbReference>
<sequence length="299" mass="31629">MAALATGDLELPDNILTPWLGKVRGGSVLAALSPAEPQRFGSGKAMVFDSGEAELVSEGGQKSSNDITKTVQSVEPHKFQKTVRMNEEVLWADEDGQTDAVEQILAQIQPALSRALDFGAIHGINPKTGAVAGSITQKFASVTNQVERAAADKPYANLDAADLLVLADGYVPEGIALDPSFAAAFSSLRAGQTEQKLYPNFRLTTEVSELDGHRSSVSRTVSGSGVVATPSGILGIVGDFGGFRWGIQRAIGLELIRYGDPDGQGDLKRNNQVAFRAEVVYGWGIADLDAFALIVDKVA</sequence>
<dbReference type="SUPFAM" id="SSF56563">
    <property type="entry name" value="Major capsid protein gp5"/>
    <property type="match status" value="1"/>
</dbReference>